<dbReference type="OrthoDB" id="9791537at2"/>
<evidence type="ECO:0000256" key="2">
    <source>
        <dbReference type="ARBA" id="ARBA00023125"/>
    </source>
</evidence>
<dbReference type="Proteomes" id="UP000030901">
    <property type="component" value="Chromosome"/>
</dbReference>
<feature type="domain" description="Peptidase S24/S26A/S26B/S26C" evidence="4">
    <location>
        <begin position="108"/>
        <end position="229"/>
    </location>
</feature>
<dbReference type="SUPFAM" id="SSF51306">
    <property type="entry name" value="LexA/Signal peptidase"/>
    <property type="match status" value="1"/>
</dbReference>
<dbReference type="GO" id="GO:0003677">
    <property type="term" value="F:DNA binding"/>
    <property type="evidence" value="ECO:0007669"/>
    <property type="project" value="UniProtKB-KW"/>
</dbReference>
<dbReference type="HOGENOM" id="CLU_066192_1_2_6"/>
<dbReference type="InterPro" id="IPR039418">
    <property type="entry name" value="LexA-like"/>
</dbReference>
<evidence type="ECO:0000313" key="5">
    <source>
        <dbReference type="EMBL" id="AJA44941.1"/>
    </source>
</evidence>
<gene>
    <name evidence="5" type="ORF">FPB0191_01117</name>
</gene>
<dbReference type="InterPro" id="IPR036286">
    <property type="entry name" value="LexA/Signal_pep-like_sf"/>
</dbReference>
<dbReference type="KEGG" id="fpp:FPB0191_01117"/>
<dbReference type="PANTHER" id="PTHR40661:SF3">
    <property type="entry name" value="FELS-1 PROPHAGE TRANSCRIPTIONAL REGULATOR"/>
    <property type="match status" value="1"/>
</dbReference>
<name>A0A0A7S6U0_FRIPE</name>
<keyword evidence="3" id="KW-0804">Transcription</keyword>
<dbReference type="PANTHER" id="PTHR40661">
    <property type="match status" value="1"/>
</dbReference>
<evidence type="ECO:0000256" key="3">
    <source>
        <dbReference type="ARBA" id="ARBA00023163"/>
    </source>
</evidence>
<accession>A0A0A7S6U0</accession>
<evidence type="ECO:0000256" key="1">
    <source>
        <dbReference type="ARBA" id="ARBA00023015"/>
    </source>
</evidence>
<keyword evidence="6" id="KW-1185">Reference proteome</keyword>
<evidence type="ECO:0000259" key="4">
    <source>
        <dbReference type="Pfam" id="PF00717"/>
    </source>
</evidence>
<sequence length="240" mass="27701">MNRYEIRRLNLIRLRDEFCDGKIVNLAKKLNKDQGFVSRLLYIEGKKYKKNIADKLVFDIEKAFNLPRGWLDGLSDDNKMVKQGNDLAGNENDGNSGVKIEVLDVKASCGNGIITDREFVSVLRSIEFTHDFAMKIFGKRSTEYIKVITAKGDSMMPTIKSGANVFVDTKINYFDGDGVYVFVFDNEIYIKRLQMTGTEIIVISDNAIYERWRLDKQLMKNFYIQGKVFIGQNIDYIYFD</sequence>
<protein>
    <submittedName>
        <fullName evidence="5">Putative transcriptional regulator</fullName>
    </submittedName>
</protein>
<proteinExistence type="predicted"/>
<keyword evidence="2" id="KW-0238">DNA-binding</keyword>
<dbReference type="Pfam" id="PF00717">
    <property type="entry name" value="Peptidase_S24"/>
    <property type="match status" value="1"/>
</dbReference>
<evidence type="ECO:0000313" key="6">
    <source>
        <dbReference type="Proteomes" id="UP000030901"/>
    </source>
</evidence>
<dbReference type="CDD" id="cd06529">
    <property type="entry name" value="S24_LexA-like"/>
    <property type="match status" value="1"/>
</dbReference>
<dbReference type="EMBL" id="CP009056">
    <property type="protein sequence ID" value="AJA44941.1"/>
    <property type="molecule type" value="Genomic_DNA"/>
</dbReference>
<keyword evidence="1" id="KW-0805">Transcription regulation</keyword>
<dbReference type="Gene3D" id="2.10.109.10">
    <property type="entry name" value="Umud Fragment, subunit A"/>
    <property type="match status" value="1"/>
</dbReference>
<dbReference type="InterPro" id="IPR015927">
    <property type="entry name" value="Peptidase_S24_S26A/B/C"/>
</dbReference>
<dbReference type="AlphaFoldDB" id="A0A0A7S6U0"/>
<reference evidence="5 6" key="1">
    <citation type="journal article" date="2014" name="Appl. Environ. Microbiol.">
        <title>Gut symbionts from distinct hosts exhibit genotoxic activity via divergent colibactin biosynthetic pathways.</title>
        <authorList>
            <person name="Engel P."/>
            <person name="Vizcaino M.I."/>
            <person name="Crawford J.M."/>
        </authorList>
    </citation>
    <scope>NUCLEOTIDE SEQUENCE [LARGE SCALE GENOMIC DNA]</scope>
    <source>
        <strain evidence="5 6">PEB0191</strain>
    </source>
</reference>
<organism evidence="5 6">
    <name type="scientific">Frischella perrara</name>
    <dbReference type="NCBI Taxonomy" id="1267021"/>
    <lineage>
        <taxon>Bacteria</taxon>
        <taxon>Pseudomonadati</taxon>
        <taxon>Pseudomonadota</taxon>
        <taxon>Gammaproteobacteria</taxon>
        <taxon>Orbales</taxon>
        <taxon>Orbaceae</taxon>
        <taxon>Frischella</taxon>
    </lineage>
</organism>
<dbReference type="STRING" id="1267021.FPB0191_01117"/>
<dbReference type="RefSeq" id="WP_039104545.1">
    <property type="nucleotide sequence ID" value="NZ_CAMPDX010000088.1"/>
</dbReference>